<dbReference type="EC" id="3.5.99.2" evidence="5 9"/>
<evidence type="ECO:0000256" key="7">
    <source>
        <dbReference type="ARBA" id="ARBA00022977"/>
    </source>
</evidence>
<gene>
    <name evidence="11" type="ORF">LQ50_15215</name>
</gene>
<dbReference type="CDD" id="cd19364">
    <property type="entry name" value="TenA_C_BsTenA-like"/>
    <property type="match status" value="1"/>
</dbReference>
<evidence type="ECO:0000256" key="3">
    <source>
        <dbReference type="ARBA" id="ARBA00010264"/>
    </source>
</evidence>
<reference evidence="11 12" key="1">
    <citation type="submission" date="2014-09" db="EMBL/GenBank/DDBJ databases">
        <title>Genome sequencing and annotation of Bacillus Okhensis strain Kh10-101T.</title>
        <authorList>
            <person name="Prakash J.S."/>
        </authorList>
    </citation>
    <scope>NUCLEOTIDE SEQUENCE [LARGE SCALE GENOMIC DNA]</scope>
    <source>
        <strain evidence="12">Kh10-101T</strain>
    </source>
</reference>
<comment type="subunit">
    <text evidence="4">Homotetramer.</text>
</comment>
<dbReference type="InterPro" id="IPR016084">
    <property type="entry name" value="Haem_Oase-like_multi-hlx"/>
</dbReference>
<dbReference type="STRING" id="333138.LQ50_15215"/>
<dbReference type="PANTHER" id="PTHR43198">
    <property type="entry name" value="BIFUNCTIONAL TH2 PROTEIN"/>
    <property type="match status" value="1"/>
</dbReference>
<evidence type="ECO:0000256" key="5">
    <source>
        <dbReference type="ARBA" id="ARBA00012684"/>
    </source>
</evidence>
<comment type="pathway">
    <text evidence="2 9">Cofactor biosynthesis; thiamine diphosphate biosynthesis.</text>
</comment>
<evidence type="ECO:0000256" key="1">
    <source>
        <dbReference type="ARBA" id="ARBA00001881"/>
    </source>
</evidence>
<dbReference type="Gene3D" id="1.20.910.10">
    <property type="entry name" value="Heme oxygenase-like"/>
    <property type="match status" value="1"/>
</dbReference>
<dbReference type="NCBIfam" id="TIGR04306">
    <property type="entry name" value="salvage_TenA"/>
    <property type="match status" value="1"/>
</dbReference>
<dbReference type="InterPro" id="IPR027574">
    <property type="entry name" value="Thiaminase_II"/>
</dbReference>
<comment type="catalytic activity">
    <reaction evidence="1 9">
        <text>4-amino-5-aminomethyl-2-methylpyrimidine + H2O = 4-amino-5-hydroxymethyl-2-methylpyrimidine + NH4(+)</text>
        <dbReference type="Rhea" id="RHEA:31799"/>
        <dbReference type="ChEBI" id="CHEBI:15377"/>
        <dbReference type="ChEBI" id="CHEBI:16892"/>
        <dbReference type="ChEBI" id="CHEBI:28938"/>
        <dbReference type="ChEBI" id="CHEBI:63416"/>
        <dbReference type="EC" id="3.5.99.2"/>
    </reaction>
</comment>
<keyword evidence="12" id="KW-1185">Reference proteome</keyword>
<evidence type="ECO:0000256" key="4">
    <source>
        <dbReference type="ARBA" id="ARBA00011881"/>
    </source>
</evidence>
<protein>
    <recommendedName>
        <fullName evidence="6 9">Aminopyrimidine aminohydrolase</fullName>
        <ecNumber evidence="5 9">3.5.99.2</ecNumber>
    </recommendedName>
</protein>
<dbReference type="GO" id="GO:0050334">
    <property type="term" value="F:thiaminase activity"/>
    <property type="evidence" value="ECO:0007669"/>
    <property type="project" value="UniProtKB-EC"/>
</dbReference>
<evidence type="ECO:0000256" key="9">
    <source>
        <dbReference type="RuleBase" id="RU363093"/>
    </source>
</evidence>
<evidence type="ECO:0000256" key="2">
    <source>
        <dbReference type="ARBA" id="ARBA00004948"/>
    </source>
</evidence>
<comment type="function">
    <text evidence="9">Catalyzes an amino-pyrimidine hydrolysis reaction at the C5' of the pyrimidine moiety of thiamine compounds, a reaction that is part of a thiamine salvage pathway.</text>
</comment>
<evidence type="ECO:0000256" key="6">
    <source>
        <dbReference type="ARBA" id="ARBA00013647"/>
    </source>
</evidence>
<dbReference type="eggNOG" id="COG0819">
    <property type="taxonomic scope" value="Bacteria"/>
</dbReference>
<dbReference type="GO" id="GO:0009229">
    <property type="term" value="P:thiamine diphosphate biosynthetic process"/>
    <property type="evidence" value="ECO:0007669"/>
    <property type="project" value="UniProtKB-UniPathway"/>
</dbReference>
<dbReference type="GO" id="GO:0009228">
    <property type="term" value="P:thiamine biosynthetic process"/>
    <property type="evidence" value="ECO:0007669"/>
    <property type="project" value="UniProtKB-KW"/>
</dbReference>
<name>A0A0B0IH99_9BACI</name>
<dbReference type="AlphaFoldDB" id="A0A0B0IH99"/>
<accession>A0A0B0IH99</accession>
<keyword evidence="9" id="KW-0378">Hydrolase</keyword>
<proteinExistence type="inferred from homology"/>
<dbReference type="RefSeq" id="WP_034630517.1">
    <property type="nucleotide sequence ID" value="NZ_JRJU01000019.1"/>
</dbReference>
<dbReference type="Proteomes" id="UP000030832">
    <property type="component" value="Unassembled WGS sequence"/>
</dbReference>
<organism evidence="11 12">
    <name type="scientific">Halalkalibacter okhensis</name>
    <dbReference type="NCBI Taxonomy" id="333138"/>
    <lineage>
        <taxon>Bacteria</taxon>
        <taxon>Bacillati</taxon>
        <taxon>Bacillota</taxon>
        <taxon>Bacilli</taxon>
        <taxon>Bacillales</taxon>
        <taxon>Bacillaceae</taxon>
        <taxon>Halalkalibacter</taxon>
    </lineage>
</organism>
<dbReference type="GO" id="GO:0005829">
    <property type="term" value="C:cytosol"/>
    <property type="evidence" value="ECO:0007669"/>
    <property type="project" value="TreeGrafter"/>
</dbReference>
<feature type="domain" description="Thiaminase-2/PQQC" evidence="10">
    <location>
        <begin position="9"/>
        <end position="216"/>
    </location>
</feature>
<comment type="similarity">
    <text evidence="3 9">Belongs to the TenA family.</text>
</comment>
<dbReference type="PANTHER" id="PTHR43198:SF2">
    <property type="entry name" value="SI:CH1073-67J19.1-RELATED"/>
    <property type="match status" value="1"/>
</dbReference>
<dbReference type="OrthoDB" id="34166at2"/>
<evidence type="ECO:0000313" key="12">
    <source>
        <dbReference type="Proteomes" id="UP000030832"/>
    </source>
</evidence>
<comment type="catalytic activity">
    <reaction evidence="8 9">
        <text>thiamine + H2O = 5-(2-hydroxyethyl)-4-methylthiazole + 4-amino-5-hydroxymethyl-2-methylpyrimidine + H(+)</text>
        <dbReference type="Rhea" id="RHEA:17509"/>
        <dbReference type="ChEBI" id="CHEBI:15377"/>
        <dbReference type="ChEBI" id="CHEBI:15378"/>
        <dbReference type="ChEBI" id="CHEBI:16892"/>
        <dbReference type="ChEBI" id="CHEBI:17957"/>
        <dbReference type="ChEBI" id="CHEBI:18385"/>
        <dbReference type="EC" id="3.5.99.2"/>
    </reaction>
</comment>
<evidence type="ECO:0000259" key="10">
    <source>
        <dbReference type="Pfam" id="PF03070"/>
    </source>
</evidence>
<dbReference type="InterPro" id="IPR004305">
    <property type="entry name" value="Thiaminase-2/PQQC"/>
</dbReference>
<dbReference type="Pfam" id="PF03070">
    <property type="entry name" value="TENA_THI-4"/>
    <property type="match status" value="1"/>
</dbReference>
<evidence type="ECO:0000313" key="11">
    <source>
        <dbReference type="EMBL" id="KHF39409.1"/>
    </source>
</evidence>
<sequence length="222" mass="25687">MKFSEQLRNRVDAIWNASFEHPFVTGVADGSLPIECFIYYVQQDSFYLSRFAQVQAIGAAKALDFYTTSQMAFHARATFDAEHMLHEGFAKDLGLEKNSEGHMANVPAPTAVAYTNHMLSVAYKGSLGEVIAAILPCYWLYWEIGEKYKGSTPGHPVYQKWIDTYGDEWFATLVKEQIDRLDDWAKRASNEEMKRMEDIFVTSSRYEYMFWEMSYTLEKWPV</sequence>
<keyword evidence="7 9" id="KW-0784">Thiamine biosynthesis</keyword>
<evidence type="ECO:0000256" key="8">
    <source>
        <dbReference type="ARBA" id="ARBA00048337"/>
    </source>
</evidence>
<dbReference type="UniPathway" id="UPA00060"/>
<comment type="caution">
    <text evidence="11">The sequence shown here is derived from an EMBL/GenBank/DDBJ whole genome shotgun (WGS) entry which is preliminary data.</text>
</comment>
<dbReference type="SUPFAM" id="SSF48613">
    <property type="entry name" value="Heme oxygenase-like"/>
    <property type="match status" value="1"/>
</dbReference>
<dbReference type="InterPro" id="IPR050967">
    <property type="entry name" value="Thiamine_Salvage_TenA"/>
</dbReference>
<dbReference type="EMBL" id="JRJU01000019">
    <property type="protein sequence ID" value="KHF39409.1"/>
    <property type="molecule type" value="Genomic_DNA"/>
</dbReference>